<dbReference type="AlphaFoldDB" id="A0A251V0W8"/>
<gene>
    <name evidence="1" type="ORF">HannXRQ_Chr04g0113411</name>
</gene>
<name>A0A251V0W8_HELAN</name>
<protein>
    <submittedName>
        <fullName evidence="1">Uncharacterized protein</fullName>
    </submittedName>
</protein>
<keyword evidence="2" id="KW-1185">Reference proteome</keyword>
<dbReference type="Proteomes" id="UP000215914">
    <property type="component" value="Chromosome 4"/>
</dbReference>
<accession>A0A251V0W8</accession>
<sequence length="59" mass="6269">MEPIKSNQPLTQSSPLDLAEIKSQPLKLLKITVMVAVHSPMVCGPFSPLGTVAIKLGRG</sequence>
<organism evidence="1 2">
    <name type="scientific">Helianthus annuus</name>
    <name type="common">Common sunflower</name>
    <dbReference type="NCBI Taxonomy" id="4232"/>
    <lineage>
        <taxon>Eukaryota</taxon>
        <taxon>Viridiplantae</taxon>
        <taxon>Streptophyta</taxon>
        <taxon>Embryophyta</taxon>
        <taxon>Tracheophyta</taxon>
        <taxon>Spermatophyta</taxon>
        <taxon>Magnoliopsida</taxon>
        <taxon>eudicotyledons</taxon>
        <taxon>Gunneridae</taxon>
        <taxon>Pentapetalae</taxon>
        <taxon>asterids</taxon>
        <taxon>campanulids</taxon>
        <taxon>Asterales</taxon>
        <taxon>Asteraceae</taxon>
        <taxon>Asteroideae</taxon>
        <taxon>Heliantheae alliance</taxon>
        <taxon>Heliantheae</taxon>
        <taxon>Helianthus</taxon>
    </lineage>
</organism>
<dbReference type="InParanoid" id="A0A251V0W8"/>
<evidence type="ECO:0000313" key="1">
    <source>
        <dbReference type="EMBL" id="OTG28632.1"/>
    </source>
</evidence>
<evidence type="ECO:0000313" key="2">
    <source>
        <dbReference type="Proteomes" id="UP000215914"/>
    </source>
</evidence>
<reference evidence="2" key="1">
    <citation type="journal article" date="2017" name="Nature">
        <title>The sunflower genome provides insights into oil metabolism, flowering and Asterid evolution.</title>
        <authorList>
            <person name="Badouin H."/>
            <person name="Gouzy J."/>
            <person name="Grassa C.J."/>
            <person name="Murat F."/>
            <person name="Staton S.E."/>
            <person name="Cottret L."/>
            <person name="Lelandais-Briere C."/>
            <person name="Owens G.L."/>
            <person name="Carrere S."/>
            <person name="Mayjonade B."/>
            <person name="Legrand L."/>
            <person name="Gill N."/>
            <person name="Kane N.C."/>
            <person name="Bowers J.E."/>
            <person name="Hubner S."/>
            <person name="Bellec A."/>
            <person name="Berard A."/>
            <person name="Berges H."/>
            <person name="Blanchet N."/>
            <person name="Boniface M.C."/>
            <person name="Brunel D."/>
            <person name="Catrice O."/>
            <person name="Chaidir N."/>
            <person name="Claudel C."/>
            <person name="Donnadieu C."/>
            <person name="Faraut T."/>
            <person name="Fievet G."/>
            <person name="Helmstetter N."/>
            <person name="King M."/>
            <person name="Knapp S.J."/>
            <person name="Lai Z."/>
            <person name="Le Paslier M.C."/>
            <person name="Lippi Y."/>
            <person name="Lorenzon L."/>
            <person name="Mandel J.R."/>
            <person name="Marage G."/>
            <person name="Marchand G."/>
            <person name="Marquand E."/>
            <person name="Bret-Mestries E."/>
            <person name="Morien E."/>
            <person name="Nambeesan S."/>
            <person name="Nguyen T."/>
            <person name="Pegot-Espagnet P."/>
            <person name="Pouilly N."/>
            <person name="Raftis F."/>
            <person name="Sallet E."/>
            <person name="Schiex T."/>
            <person name="Thomas J."/>
            <person name="Vandecasteele C."/>
            <person name="Vares D."/>
            <person name="Vear F."/>
            <person name="Vautrin S."/>
            <person name="Crespi M."/>
            <person name="Mangin B."/>
            <person name="Burke J.M."/>
            <person name="Salse J."/>
            <person name="Munos S."/>
            <person name="Vincourt P."/>
            <person name="Rieseberg L.H."/>
            <person name="Langlade N.B."/>
        </authorList>
    </citation>
    <scope>NUCLEOTIDE SEQUENCE [LARGE SCALE GENOMIC DNA]</scope>
    <source>
        <strain evidence="2">cv. SF193</strain>
    </source>
</reference>
<proteinExistence type="predicted"/>
<dbReference type="EMBL" id="CM007893">
    <property type="protein sequence ID" value="OTG28632.1"/>
    <property type="molecule type" value="Genomic_DNA"/>
</dbReference>